<evidence type="ECO:0000256" key="1">
    <source>
        <dbReference type="SAM" id="MobiDB-lite"/>
    </source>
</evidence>
<reference evidence="2 3" key="1">
    <citation type="journal article" date="2012" name="Science">
        <title>The Paleozoic origin of enzymatic lignin decomposition reconstructed from 31 fungal genomes.</title>
        <authorList>
            <person name="Floudas D."/>
            <person name="Binder M."/>
            <person name="Riley R."/>
            <person name="Barry K."/>
            <person name="Blanchette R.A."/>
            <person name="Henrissat B."/>
            <person name="Martinez A.T."/>
            <person name="Otillar R."/>
            <person name="Spatafora J.W."/>
            <person name="Yadav J.S."/>
            <person name="Aerts A."/>
            <person name="Benoit I."/>
            <person name="Boyd A."/>
            <person name="Carlson A."/>
            <person name="Copeland A."/>
            <person name="Coutinho P.M."/>
            <person name="de Vries R.P."/>
            <person name="Ferreira P."/>
            <person name="Findley K."/>
            <person name="Foster B."/>
            <person name="Gaskell J."/>
            <person name="Glotzer D."/>
            <person name="Gorecki P."/>
            <person name="Heitman J."/>
            <person name="Hesse C."/>
            <person name="Hori C."/>
            <person name="Igarashi K."/>
            <person name="Jurgens J.A."/>
            <person name="Kallen N."/>
            <person name="Kersten P."/>
            <person name="Kohler A."/>
            <person name="Kuees U."/>
            <person name="Kumar T.K.A."/>
            <person name="Kuo A."/>
            <person name="LaButti K."/>
            <person name="Larrondo L.F."/>
            <person name="Lindquist E."/>
            <person name="Ling A."/>
            <person name="Lombard V."/>
            <person name="Lucas S."/>
            <person name="Lundell T."/>
            <person name="Martin R."/>
            <person name="McLaughlin D.J."/>
            <person name="Morgenstern I."/>
            <person name="Morin E."/>
            <person name="Murat C."/>
            <person name="Nagy L.G."/>
            <person name="Nolan M."/>
            <person name="Ohm R.A."/>
            <person name="Patyshakuliyeva A."/>
            <person name="Rokas A."/>
            <person name="Ruiz-Duenas F.J."/>
            <person name="Sabat G."/>
            <person name="Salamov A."/>
            <person name="Samejima M."/>
            <person name="Schmutz J."/>
            <person name="Slot J.C."/>
            <person name="St John F."/>
            <person name="Stenlid J."/>
            <person name="Sun H."/>
            <person name="Sun S."/>
            <person name="Syed K."/>
            <person name="Tsang A."/>
            <person name="Wiebenga A."/>
            <person name="Young D."/>
            <person name="Pisabarro A."/>
            <person name="Eastwood D.C."/>
            <person name="Martin F."/>
            <person name="Cullen D."/>
            <person name="Grigoriev I.V."/>
            <person name="Hibbett D.S."/>
        </authorList>
    </citation>
    <scope>NUCLEOTIDE SEQUENCE [LARGE SCALE GENOMIC DNA]</scope>
    <source>
        <strain evidence="2 3">MD-104</strain>
    </source>
</reference>
<keyword evidence="3" id="KW-1185">Reference proteome</keyword>
<dbReference type="SUPFAM" id="SSF50998">
    <property type="entry name" value="Quinoprotein alcohol dehydrogenase-like"/>
    <property type="match status" value="1"/>
</dbReference>
<feature type="region of interest" description="Disordered" evidence="1">
    <location>
        <begin position="1"/>
        <end position="20"/>
    </location>
</feature>
<proteinExistence type="predicted"/>
<dbReference type="InterPro" id="IPR049916">
    <property type="entry name" value="WDR72-like"/>
</dbReference>
<evidence type="ECO:0000313" key="3">
    <source>
        <dbReference type="Proteomes" id="UP000218811"/>
    </source>
</evidence>
<dbReference type="Gene3D" id="2.130.10.10">
    <property type="entry name" value="YVTN repeat-like/Quinoprotein amine dehydrogenase"/>
    <property type="match status" value="2"/>
</dbReference>
<dbReference type="EMBL" id="KB468053">
    <property type="protein sequence ID" value="PCH40400.1"/>
    <property type="molecule type" value="Genomic_DNA"/>
</dbReference>
<protein>
    <submittedName>
        <fullName evidence="2">WD40 repeat-like protein</fullName>
    </submittedName>
</protein>
<gene>
    <name evidence="2" type="ORF">WOLCODRAFT_136853</name>
</gene>
<dbReference type="InterPro" id="IPR001680">
    <property type="entry name" value="WD40_rpt"/>
</dbReference>
<feature type="region of interest" description="Disordered" evidence="1">
    <location>
        <begin position="25"/>
        <end position="115"/>
    </location>
</feature>
<dbReference type="PANTHER" id="PTHR44099">
    <property type="entry name" value="RABCONNECTIN-3B, ISOFORM A"/>
    <property type="match status" value="1"/>
</dbReference>
<organism evidence="2 3">
    <name type="scientific">Wolfiporia cocos (strain MD-104)</name>
    <name type="common">Brown rot fungus</name>
    <dbReference type="NCBI Taxonomy" id="742152"/>
    <lineage>
        <taxon>Eukaryota</taxon>
        <taxon>Fungi</taxon>
        <taxon>Dikarya</taxon>
        <taxon>Basidiomycota</taxon>
        <taxon>Agaricomycotina</taxon>
        <taxon>Agaricomycetes</taxon>
        <taxon>Polyporales</taxon>
        <taxon>Phaeolaceae</taxon>
        <taxon>Wolfiporia</taxon>
    </lineage>
</organism>
<dbReference type="OrthoDB" id="338622at2759"/>
<feature type="compositionally biased region" description="Polar residues" evidence="1">
    <location>
        <begin position="53"/>
        <end position="67"/>
    </location>
</feature>
<dbReference type="InterPro" id="IPR015943">
    <property type="entry name" value="WD40/YVTN_repeat-like_dom_sf"/>
</dbReference>
<feature type="compositionally biased region" description="Low complexity" evidence="1">
    <location>
        <begin position="9"/>
        <end position="19"/>
    </location>
</feature>
<accession>A0A2H3JDT1</accession>
<sequence length="1266" mass="136192">MQRATPAFVTRSRVVSSVSAEQVEAPKNYVDYEQEPDKLKGFLKGKPIKESRNSFSGVLSSGPTSDAGNEPEPDRPSPATSVSRVRVSSLTPPSRSSASSPSPLSPVTASNSQIGESTGSTSLLLTCHVLPPRRGSAHPVAALKSYDQGRSLICLQETGDISVFATVDGTCLASTTVPTQSASLARNPLSATAYAPTLWTWRGLHVDVLGEMNILIVCATSDAQDVGGGADSADSDSEGRVRLVAYEVRDDGLELSLSLLGDWEAAGWADSVAVYRESDGTLTLLYSAAHRLVARTLSLSAPHASPSSDGDGDKDAESSTPLPIPNPFKALQALSRERVAEMEAEADGAAARAWLGEANDLGDVPVRGRMCGAQAIDGGGGARVAVWSDGDFSVLEYHDHRAHVLFTEPLSDTRDVEWLHAESFTVLDPDHADTYSIIEVTADNDAVDTTSSPSSQLLRPTIARSIPLPHADCQYLAPGGTHVCSTDIKDGRRRLRIAALDSGHACTLWKSRSSVPVSECGARVTAALPIDLDEIILGCSDGRLRRTSLVDWARGSVDGSEAGTSDVPLGGYVVALHRVVDERTKDLYIVGGADDGSVAIWSCRSLALLVRWTVFTAPLAYVIHVNGEDVGRLKGCVLCISQDGTIAVITIDGHQFICLVPAAAAPLQKVNISGDNLLLLYADGRARLWDTKTMEFWRSMTTAKADEMLSQGAWTGWDVESMASPSSSVLSSIPGEGGANTASTLQLDVEAFTKQYSSNLQATVSAKSDATHKHKLEQLRCVLGGLLTFGLSSEIDPICHEKLSIGTLPVSAHYFGSRAISLYGERSTQGLWSVSPDVSALRALALISLLQTLAHHEEFAADATTVMTFYAASLTEVTGPLYRSPSLPFLARAWLRTAVPEVRHASRLLFDAGVARLTDEETAQLVQHWHQYLPSNVPESQRQLVRGATSIAICGSVAIEKYTLLSTGVLTDIAKSVALYLHDEYSPHRTLAIDLCSRGFQVWQQYVDAVEMLRALFTLATTSRKEAVSPHNIGAQARTAVLHIASTNTPLFMTTLTIDILQPRSVQHRKSVMQLVIFLIRKKPLVLYSNLPRLVEAVVKSLDPNSTANRDAVLDSATDILGHVVQTFPTVDFHMPTQRLAVGTSEGAVVMYDLKTATRLYVLEGHKKRTTACSFSPDGRRLVTVSLEESVVLVWKVGSSFSSFFMPGAPPRQGHSGSDPFKTLSFNVGDEGRMTLAVTLGNVRFEWPADRSVRLKIRESTLTFST</sequence>
<dbReference type="STRING" id="742152.A0A2H3JDT1"/>
<dbReference type="OMA" id="KELWRIM"/>
<dbReference type="Proteomes" id="UP000218811">
    <property type="component" value="Unassembled WGS sequence"/>
</dbReference>
<feature type="region of interest" description="Disordered" evidence="1">
    <location>
        <begin position="301"/>
        <end position="327"/>
    </location>
</feature>
<dbReference type="PANTHER" id="PTHR44099:SF4">
    <property type="entry name" value="RABCONNECTIN-3B, ISOFORM A"/>
    <property type="match status" value="1"/>
</dbReference>
<feature type="compositionally biased region" description="Low complexity" evidence="1">
    <location>
        <begin position="77"/>
        <end position="110"/>
    </location>
</feature>
<dbReference type="SMART" id="SM00320">
    <property type="entry name" value="WD40"/>
    <property type="match status" value="2"/>
</dbReference>
<dbReference type="GO" id="GO:0005737">
    <property type="term" value="C:cytoplasm"/>
    <property type="evidence" value="ECO:0007669"/>
    <property type="project" value="TreeGrafter"/>
</dbReference>
<dbReference type="Pfam" id="PF00400">
    <property type="entry name" value="WD40"/>
    <property type="match status" value="1"/>
</dbReference>
<evidence type="ECO:0000313" key="2">
    <source>
        <dbReference type="EMBL" id="PCH40400.1"/>
    </source>
</evidence>
<dbReference type="InterPro" id="IPR011047">
    <property type="entry name" value="Quinoprotein_ADH-like_sf"/>
</dbReference>
<dbReference type="AlphaFoldDB" id="A0A2H3JDT1"/>
<name>A0A2H3JDT1_WOLCO</name>